<comment type="similarity">
    <text evidence="3 12">Belongs to the PIGV family.</text>
</comment>
<evidence type="ECO:0000256" key="7">
    <source>
        <dbReference type="ARBA" id="ARBA00022679"/>
    </source>
</evidence>
<evidence type="ECO:0000256" key="6">
    <source>
        <dbReference type="ARBA" id="ARBA00022676"/>
    </source>
</evidence>
<keyword evidence="11 12" id="KW-0472">Membrane</keyword>
<keyword evidence="5 12" id="KW-0337">GPI-anchor biosynthesis</keyword>
<evidence type="ECO:0000256" key="2">
    <source>
        <dbReference type="ARBA" id="ARBA00004687"/>
    </source>
</evidence>
<keyword evidence="14" id="KW-1185">Reference proteome</keyword>
<dbReference type="PANTHER" id="PTHR12468:SF2">
    <property type="entry name" value="GPI MANNOSYLTRANSFERASE 2"/>
    <property type="match status" value="1"/>
</dbReference>
<keyword evidence="10 12" id="KW-1133">Transmembrane helix</keyword>
<dbReference type="AlphaFoldDB" id="A0A4P6XTU1"/>
<dbReference type="GO" id="GO:0006506">
    <property type="term" value="P:GPI anchor biosynthetic process"/>
    <property type="evidence" value="ECO:0007669"/>
    <property type="project" value="UniProtKB-UniPathway"/>
</dbReference>
<evidence type="ECO:0000256" key="12">
    <source>
        <dbReference type="RuleBase" id="RU363112"/>
    </source>
</evidence>
<evidence type="ECO:0000256" key="4">
    <source>
        <dbReference type="ARBA" id="ARBA00013795"/>
    </source>
</evidence>
<feature type="transmembrane region" description="Helical" evidence="12">
    <location>
        <begin position="418"/>
        <end position="438"/>
    </location>
</feature>
<sequence length="495" mass="55935">MSQITSTHSPPYVNLILSSLAPQKVLNMNKQLVSTHLEPLRKIILLFWAVKTVQFVVIIYTPAQFDVSSALLLQNYVHEKAILSTFHTPIPLLNRVLNKSAYFVLDRIVDRLVSWDAVYFADLFANGIQYEHQYVFCPLWWRLIRAILRNRNTNFYSCLLNAVFITNLCHLAASMVLYFYTLEVFGKARIFSPSRMAMATLILYVCSPAAAYLTAPYSEAIAALCSFLCLYSREVSVGRDQHIVTSLSKLTNGQAVRTFENDDVSDHALGNGDETKLKLAPFANISTCLYILSGAFAALAFGFRANCLFLGLIYVYDICCKKTRTPFLPLAAGLILGIAFLALQLHSYFSVCPSGRGEWCDSKFPSLFAYAQSHYWGNGFFKYWTTNNVANFLFAAPTIALLGYSVRYFGQAYPVERVLPVLAVNMVFLTLLLLFWHVQIITRIHTFLPVVYWLVAGLITQPNARHQRWARVVVTYFVGWNVLQTALFAAFLPPA</sequence>
<dbReference type="PANTHER" id="PTHR12468">
    <property type="entry name" value="GPI MANNOSYLTRANSFERASE 2"/>
    <property type="match status" value="1"/>
</dbReference>
<keyword evidence="9 12" id="KW-0256">Endoplasmic reticulum</keyword>
<evidence type="ECO:0000313" key="13">
    <source>
        <dbReference type="EMBL" id="QBM91037.1"/>
    </source>
</evidence>
<dbReference type="EC" id="2.4.1.-" evidence="12"/>
<dbReference type="EMBL" id="CP034462">
    <property type="protein sequence ID" value="QBM91037.1"/>
    <property type="molecule type" value="Genomic_DNA"/>
</dbReference>
<proteinExistence type="inferred from homology"/>
<feature type="transmembrane region" description="Helical" evidence="12">
    <location>
        <begin position="289"/>
        <end position="315"/>
    </location>
</feature>
<keyword evidence="8 12" id="KW-0812">Transmembrane</keyword>
<dbReference type="GO" id="GO:0005789">
    <property type="term" value="C:endoplasmic reticulum membrane"/>
    <property type="evidence" value="ECO:0007669"/>
    <property type="project" value="UniProtKB-SubCell"/>
</dbReference>
<evidence type="ECO:0000256" key="9">
    <source>
        <dbReference type="ARBA" id="ARBA00022824"/>
    </source>
</evidence>
<evidence type="ECO:0000256" key="11">
    <source>
        <dbReference type="ARBA" id="ARBA00023136"/>
    </source>
</evidence>
<organism evidence="13 14">
    <name type="scientific">Metschnikowia aff. pulcherrima</name>
    <dbReference type="NCBI Taxonomy" id="2163413"/>
    <lineage>
        <taxon>Eukaryota</taxon>
        <taxon>Fungi</taxon>
        <taxon>Dikarya</taxon>
        <taxon>Ascomycota</taxon>
        <taxon>Saccharomycotina</taxon>
        <taxon>Pichiomycetes</taxon>
        <taxon>Metschnikowiaceae</taxon>
        <taxon>Metschnikowia</taxon>
    </lineage>
</organism>
<accession>A0A4P6XTU1</accession>
<feature type="transmembrane region" description="Helical" evidence="12">
    <location>
        <begin position="201"/>
        <end position="218"/>
    </location>
</feature>
<feature type="transmembrane region" description="Helical" evidence="12">
    <location>
        <begin position="444"/>
        <end position="460"/>
    </location>
</feature>
<feature type="transmembrane region" description="Helical" evidence="12">
    <location>
        <begin position="472"/>
        <end position="492"/>
    </location>
</feature>
<dbReference type="Proteomes" id="UP000292447">
    <property type="component" value="Chromosome VII"/>
</dbReference>
<reference evidence="14" key="1">
    <citation type="submission" date="2019-03" db="EMBL/GenBank/DDBJ databases">
        <title>Snf2 controls pulcherriminic acid biosynthesis and connects pigmentation and antifungal activity of the yeast Metschnikowia pulcherrima.</title>
        <authorList>
            <person name="Gore-Lloyd D."/>
            <person name="Sumann I."/>
            <person name="Brachmann A.O."/>
            <person name="Schneeberger K."/>
            <person name="Ortiz-Merino R.A."/>
            <person name="Moreno-Beltran M."/>
            <person name="Schlaefli M."/>
            <person name="Kirner P."/>
            <person name="Santos Kron A."/>
            <person name="Wolfe K.H."/>
            <person name="Piel J."/>
            <person name="Ahrens C.H."/>
            <person name="Henk D."/>
            <person name="Freimoser F.M."/>
        </authorList>
    </citation>
    <scope>NUCLEOTIDE SEQUENCE [LARGE SCALE GENOMIC DNA]</scope>
    <source>
        <strain evidence="14">APC 1.2</strain>
    </source>
</reference>
<keyword evidence="6 12" id="KW-0328">Glycosyltransferase</keyword>
<protein>
    <recommendedName>
        <fullName evidence="4 12">GPI mannosyltransferase 2</fullName>
        <ecNumber evidence="12">2.4.1.-</ecNumber>
    </recommendedName>
</protein>
<feature type="transmembrane region" description="Helical" evidence="12">
    <location>
        <begin position="159"/>
        <end position="180"/>
    </location>
</feature>
<keyword evidence="7 12" id="KW-0808">Transferase</keyword>
<dbReference type="GO" id="GO:0031501">
    <property type="term" value="C:mannosyltransferase complex"/>
    <property type="evidence" value="ECO:0007669"/>
    <property type="project" value="TreeGrafter"/>
</dbReference>
<evidence type="ECO:0000256" key="3">
    <source>
        <dbReference type="ARBA" id="ARBA00008698"/>
    </source>
</evidence>
<comment type="subcellular location">
    <subcellularLocation>
        <location evidence="1 12">Endoplasmic reticulum membrane</location>
        <topology evidence="1 12">Multi-pass membrane protein</topology>
    </subcellularLocation>
</comment>
<evidence type="ECO:0000256" key="1">
    <source>
        <dbReference type="ARBA" id="ARBA00004477"/>
    </source>
</evidence>
<name>A0A4P6XTU1_9ASCO</name>
<dbReference type="GO" id="GO:0004376">
    <property type="term" value="F:GPI mannosyltransferase activity"/>
    <property type="evidence" value="ECO:0007669"/>
    <property type="project" value="InterPro"/>
</dbReference>
<dbReference type="Pfam" id="PF04188">
    <property type="entry name" value="Mannosyl_trans2"/>
    <property type="match status" value="2"/>
</dbReference>
<dbReference type="InterPro" id="IPR007315">
    <property type="entry name" value="PIG-V/Gpi18"/>
</dbReference>
<dbReference type="UniPathway" id="UPA00196"/>
<feature type="transmembrane region" description="Helical" evidence="12">
    <location>
        <begin position="43"/>
        <end position="63"/>
    </location>
</feature>
<feature type="transmembrane region" description="Helical" evidence="12">
    <location>
        <begin position="389"/>
        <end position="406"/>
    </location>
</feature>
<comment type="pathway">
    <text evidence="2 12">Glycolipid biosynthesis; glycosylphosphatidylinositol-anchor biosynthesis.</text>
</comment>
<dbReference type="GO" id="GO:0000009">
    <property type="term" value="F:alpha-1,6-mannosyltransferase activity"/>
    <property type="evidence" value="ECO:0007669"/>
    <property type="project" value="InterPro"/>
</dbReference>
<evidence type="ECO:0000256" key="5">
    <source>
        <dbReference type="ARBA" id="ARBA00022502"/>
    </source>
</evidence>
<evidence type="ECO:0000313" key="14">
    <source>
        <dbReference type="Proteomes" id="UP000292447"/>
    </source>
</evidence>
<comment type="function">
    <text evidence="12">Mannosyltransferase involved in glycosylphosphatidylinositol-anchor biosynthesis.</text>
</comment>
<gene>
    <name evidence="13" type="primary">MPUL0G00790</name>
    <name evidence="13" type="ORF">METSCH_G00790</name>
</gene>
<feature type="transmembrane region" description="Helical" evidence="12">
    <location>
        <begin position="327"/>
        <end position="349"/>
    </location>
</feature>
<evidence type="ECO:0000256" key="8">
    <source>
        <dbReference type="ARBA" id="ARBA00022692"/>
    </source>
</evidence>
<dbReference type="STRING" id="2163413.A0A4P6XTU1"/>
<evidence type="ECO:0000256" key="10">
    <source>
        <dbReference type="ARBA" id="ARBA00022989"/>
    </source>
</evidence>